<keyword evidence="7" id="KW-0472">Membrane</keyword>
<dbReference type="GO" id="GO:0016020">
    <property type="term" value="C:membrane"/>
    <property type="evidence" value="ECO:0007669"/>
    <property type="project" value="UniProtKB-SubCell"/>
</dbReference>
<gene>
    <name evidence="10" type="ORF">CTOB1V02_LOCUS12318</name>
</gene>
<keyword evidence="3 8" id="KW-0813">Transport</keyword>
<dbReference type="InterPro" id="IPR044712">
    <property type="entry name" value="SLC25A32-like"/>
</dbReference>
<dbReference type="Gene3D" id="1.50.40.10">
    <property type="entry name" value="Mitochondrial carrier domain"/>
    <property type="match status" value="1"/>
</dbReference>
<evidence type="ECO:0000256" key="3">
    <source>
        <dbReference type="ARBA" id="ARBA00022448"/>
    </source>
</evidence>
<dbReference type="PROSITE" id="PS50920">
    <property type="entry name" value="SOLCAR"/>
    <property type="match status" value="1"/>
</dbReference>
<keyword evidence="4 8" id="KW-0812">Transmembrane</keyword>
<proteinExistence type="inferred from homology"/>
<comment type="similarity">
    <text evidence="2 8">Belongs to the mitochondrial carrier (TC 2.A.29) family.</text>
</comment>
<dbReference type="GO" id="GO:0055085">
    <property type="term" value="P:transmembrane transport"/>
    <property type="evidence" value="ECO:0007669"/>
    <property type="project" value="InterPro"/>
</dbReference>
<protein>
    <submittedName>
        <fullName evidence="10">Uncharacterized protein</fullName>
    </submittedName>
</protein>
<name>A0A7R8WP22_9CRUS</name>
<evidence type="ECO:0000256" key="6">
    <source>
        <dbReference type="ARBA" id="ARBA00022989"/>
    </source>
</evidence>
<dbReference type="GO" id="GO:0006862">
    <property type="term" value="P:nucleotide transport"/>
    <property type="evidence" value="ECO:0007669"/>
    <property type="project" value="InterPro"/>
</dbReference>
<dbReference type="AlphaFoldDB" id="A0A7R8WP22"/>
<accession>A0A7R8WP22</accession>
<feature type="region of interest" description="Disordered" evidence="9">
    <location>
        <begin position="1"/>
        <end position="20"/>
    </location>
</feature>
<dbReference type="PANTHER" id="PTHR45683">
    <property type="entry name" value="MITOCHONDRIAL NICOTINAMIDE ADENINE DINUCLEOTIDE TRANSPORTER 1-RELATED-RELATED"/>
    <property type="match status" value="1"/>
</dbReference>
<sequence>MALLAEERQNQSPDSGTTSIPLTRVSEKVRTFFAHIQSEHLIAGITGGVAATLICHPLDLVKLRFAVNEGGRLAHDRPQYGSLLNAFHSIRHSGGIRSLYQGVGPNVWGAGTSWGFYFLFYNAMKD</sequence>
<feature type="non-terminal residue" evidence="10">
    <location>
        <position position="1"/>
    </location>
</feature>
<dbReference type="OrthoDB" id="428293at2759"/>
<evidence type="ECO:0000256" key="8">
    <source>
        <dbReference type="RuleBase" id="RU000488"/>
    </source>
</evidence>
<feature type="compositionally biased region" description="Polar residues" evidence="9">
    <location>
        <begin position="10"/>
        <end position="20"/>
    </location>
</feature>
<evidence type="ECO:0000256" key="2">
    <source>
        <dbReference type="ARBA" id="ARBA00006375"/>
    </source>
</evidence>
<comment type="subcellular location">
    <subcellularLocation>
        <location evidence="1">Membrane</location>
        <topology evidence="1">Multi-pass membrane protein</topology>
    </subcellularLocation>
</comment>
<evidence type="ECO:0000256" key="5">
    <source>
        <dbReference type="ARBA" id="ARBA00022737"/>
    </source>
</evidence>
<evidence type="ECO:0000313" key="10">
    <source>
        <dbReference type="EMBL" id="CAD7234502.1"/>
    </source>
</evidence>
<organism evidence="10">
    <name type="scientific">Cyprideis torosa</name>
    <dbReference type="NCBI Taxonomy" id="163714"/>
    <lineage>
        <taxon>Eukaryota</taxon>
        <taxon>Metazoa</taxon>
        <taxon>Ecdysozoa</taxon>
        <taxon>Arthropoda</taxon>
        <taxon>Crustacea</taxon>
        <taxon>Oligostraca</taxon>
        <taxon>Ostracoda</taxon>
        <taxon>Podocopa</taxon>
        <taxon>Podocopida</taxon>
        <taxon>Cytherocopina</taxon>
        <taxon>Cytheroidea</taxon>
        <taxon>Cytherideidae</taxon>
        <taxon>Cyprideis</taxon>
    </lineage>
</organism>
<dbReference type="Pfam" id="PF00153">
    <property type="entry name" value="Mito_carr"/>
    <property type="match status" value="1"/>
</dbReference>
<evidence type="ECO:0000256" key="1">
    <source>
        <dbReference type="ARBA" id="ARBA00004141"/>
    </source>
</evidence>
<dbReference type="InterPro" id="IPR023395">
    <property type="entry name" value="MCP_dom_sf"/>
</dbReference>
<reference evidence="10" key="1">
    <citation type="submission" date="2020-11" db="EMBL/GenBank/DDBJ databases">
        <authorList>
            <person name="Tran Van P."/>
        </authorList>
    </citation>
    <scope>NUCLEOTIDE SEQUENCE</scope>
</reference>
<dbReference type="EMBL" id="OB668912">
    <property type="protein sequence ID" value="CAD7234502.1"/>
    <property type="molecule type" value="Genomic_DNA"/>
</dbReference>
<evidence type="ECO:0000256" key="7">
    <source>
        <dbReference type="ARBA" id="ARBA00023136"/>
    </source>
</evidence>
<evidence type="ECO:0000256" key="4">
    <source>
        <dbReference type="ARBA" id="ARBA00022692"/>
    </source>
</evidence>
<dbReference type="SUPFAM" id="SSF103506">
    <property type="entry name" value="Mitochondrial carrier"/>
    <property type="match status" value="1"/>
</dbReference>
<keyword evidence="5" id="KW-0677">Repeat</keyword>
<keyword evidence="6" id="KW-1133">Transmembrane helix</keyword>
<evidence type="ECO:0000256" key="9">
    <source>
        <dbReference type="SAM" id="MobiDB-lite"/>
    </source>
</evidence>
<dbReference type="InterPro" id="IPR018108">
    <property type="entry name" value="MCP_transmembrane"/>
</dbReference>